<evidence type="ECO:0000313" key="7">
    <source>
        <dbReference type="Proteomes" id="UP000038010"/>
    </source>
</evidence>
<keyword evidence="2" id="KW-0274">FAD</keyword>
<gene>
    <name evidence="6" type="ORF">AB675_10788</name>
</gene>
<accession>A0A0N1H561</accession>
<name>A0A0N1H561_9EURO</name>
<organism evidence="6 7">
    <name type="scientific">Cyphellophora attinorum</name>
    <dbReference type="NCBI Taxonomy" id="1664694"/>
    <lineage>
        <taxon>Eukaryota</taxon>
        <taxon>Fungi</taxon>
        <taxon>Dikarya</taxon>
        <taxon>Ascomycota</taxon>
        <taxon>Pezizomycotina</taxon>
        <taxon>Eurotiomycetes</taxon>
        <taxon>Chaetothyriomycetidae</taxon>
        <taxon>Chaetothyriales</taxon>
        <taxon>Cyphellophoraceae</taxon>
        <taxon>Cyphellophora</taxon>
    </lineage>
</organism>
<dbReference type="Proteomes" id="UP000038010">
    <property type="component" value="Unassembled WGS sequence"/>
</dbReference>
<evidence type="ECO:0000256" key="1">
    <source>
        <dbReference type="ARBA" id="ARBA00022630"/>
    </source>
</evidence>
<proteinExistence type="predicted"/>
<sequence>MGSVGTTSPLVNDRETDVLVVGAGVAGLTLSVLLAQYGIRTLTVAKHSGTAPQPRAHVTNQRTMEVFRDMGIEDRVVEQAIRMTEVGSGVMLTSLTGLEIARYACYGAGDDQMSDFTAASPCAMMNIPQNLLEQILYSRLRELGGDVHFYQEVIDVTQDTDHASATVRDRHTHDCYNVRAQFVVAADGGRSLIAEKLGIGFIGQPGLMSMLTTWLEMDLEQQLVLGSSGTLIIVRRWDQWLLNRQYDAADGEPDTSDEAVIAHARKVLNIPQDLPIKVKDSSKWQVNNLVATTYQHGRIFLAGDAAHRHPPSSGLGSNTCVQDAYNIAWKLALVVKGKASEKLLESYTQERQPIGKQVVDHAIQTLYNWAMVPTTLGFKKGQSLEEGFESLEHLFSDALEAEDRRAELEKVVKLQDRRSNAIGLHLGQRYSDSRAVVDDGTPFPEYERDPVLHYEPTTHTGAYLPHAWVSYQGKRVSTLDIIPHGLFGLICGIRGKLWRQAAQDVERELGLELPTYSVGYRCEYDDVFGLWSKRKEMKDDGVLVVRPDRHIAFRSVTMAADPYNVLKSAILHVLNWNKA</sequence>
<dbReference type="Pfam" id="PF01494">
    <property type="entry name" value="FAD_binding_3"/>
    <property type="match status" value="1"/>
</dbReference>
<dbReference type="VEuPathDB" id="FungiDB:AB675_10788"/>
<evidence type="ECO:0000256" key="3">
    <source>
        <dbReference type="ARBA" id="ARBA00023002"/>
    </source>
</evidence>
<dbReference type="PRINTS" id="PR00420">
    <property type="entry name" value="RNGMNOXGNASE"/>
</dbReference>
<evidence type="ECO:0000259" key="5">
    <source>
        <dbReference type="Pfam" id="PF01494"/>
    </source>
</evidence>
<feature type="domain" description="FAD-binding" evidence="5">
    <location>
        <begin position="15"/>
        <end position="361"/>
    </location>
</feature>
<evidence type="ECO:0000256" key="4">
    <source>
        <dbReference type="SAM" id="Coils"/>
    </source>
</evidence>
<keyword evidence="6" id="KW-0503">Monooxygenase</keyword>
<dbReference type="SUPFAM" id="SSF51905">
    <property type="entry name" value="FAD/NAD(P)-binding domain"/>
    <property type="match status" value="1"/>
</dbReference>
<feature type="coiled-coil region" evidence="4">
    <location>
        <begin position="391"/>
        <end position="418"/>
    </location>
</feature>
<evidence type="ECO:0000313" key="6">
    <source>
        <dbReference type="EMBL" id="KPI40697.1"/>
    </source>
</evidence>
<keyword evidence="3" id="KW-0560">Oxidoreductase</keyword>
<keyword evidence="1" id="KW-0285">Flavoprotein</keyword>
<dbReference type="PANTHER" id="PTHR43004:SF8">
    <property type="entry name" value="FAD-BINDING DOMAIN-CONTAINING PROTEIN-RELATED"/>
    <property type="match status" value="1"/>
</dbReference>
<dbReference type="GO" id="GO:0016709">
    <property type="term" value="F:oxidoreductase activity, acting on paired donors, with incorporation or reduction of molecular oxygen, NAD(P)H as one donor, and incorporation of one atom of oxygen"/>
    <property type="evidence" value="ECO:0007669"/>
    <property type="project" value="UniProtKB-ARBA"/>
</dbReference>
<evidence type="ECO:0000256" key="2">
    <source>
        <dbReference type="ARBA" id="ARBA00022827"/>
    </source>
</evidence>
<dbReference type="GeneID" id="28731461"/>
<dbReference type="AlphaFoldDB" id="A0A0N1H561"/>
<keyword evidence="7" id="KW-1185">Reference proteome</keyword>
<dbReference type="RefSeq" id="XP_018000660.1">
    <property type="nucleotide sequence ID" value="XM_018139581.1"/>
</dbReference>
<dbReference type="PANTHER" id="PTHR43004">
    <property type="entry name" value="TRK SYSTEM POTASSIUM UPTAKE PROTEIN"/>
    <property type="match status" value="1"/>
</dbReference>
<dbReference type="InterPro" id="IPR002938">
    <property type="entry name" value="FAD-bd"/>
</dbReference>
<keyword evidence="4" id="KW-0175">Coiled coil</keyword>
<dbReference type="EMBL" id="LFJN01000011">
    <property type="protein sequence ID" value="KPI40697.1"/>
    <property type="molecule type" value="Genomic_DNA"/>
</dbReference>
<dbReference type="OrthoDB" id="2690153at2759"/>
<dbReference type="STRING" id="1664694.A0A0N1H561"/>
<dbReference type="Pfam" id="PF21274">
    <property type="entry name" value="Rng_hyd_C"/>
    <property type="match status" value="1"/>
</dbReference>
<dbReference type="Gene3D" id="3.50.50.60">
    <property type="entry name" value="FAD/NAD(P)-binding domain"/>
    <property type="match status" value="1"/>
</dbReference>
<reference evidence="6 7" key="1">
    <citation type="submission" date="2015-06" db="EMBL/GenBank/DDBJ databases">
        <title>Draft genome of the ant-associated black yeast Phialophora attae CBS 131958.</title>
        <authorList>
            <person name="Moreno L.F."/>
            <person name="Stielow B.J."/>
            <person name="de Hoog S."/>
            <person name="Vicente V.A."/>
            <person name="Weiss V.A."/>
            <person name="de Vries M."/>
            <person name="Cruz L.M."/>
            <person name="Souza E.M."/>
        </authorList>
    </citation>
    <scope>NUCLEOTIDE SEQUENCE [LARGE SCALE GENOMIC DNA]</scope>
    <source>
        <strain evidence="6 7">CBS 131958</strain>
    </source>
</reference>
<dbReference type="InterPro" id="IPR036188">
    <property type="entry name" value="FAD/NAD-bd_sf"/>
</dbReference>
<comment type="caution">
    <text evidence="6">The sequence shown here is derived from an EMBL/GenBank/DDBJ whole genome shotgun (WGS) entry which is preliminary data.</text>
</comment>
<dbReference type="GO" id="GO:0071949">
    <property type="term" value="F:FAD binding"/>
    <property type="evidence" value="ECO:0007669"/>
    <property type="project" value="InterPro"/>
</dbReference>
<dbReference type="InterPro" id="IPR050641">
    <property type="entry name" value="RIFMO-like"/>
</dbReference>
<dbReference type="Gene3D" id="3.40.30.120">
    <property type="match status" value="1"/>
</dbReference>
<dbReference type="Gene3D" id="3.30.9.10">
    <property type="entry name" value="D-Amino Acid Oxidase, subunit A, domain 2"/>
    <property type="match status" value="1"/>
</dbReference>
<protein>
    <submittedName>
        <fullName evidence="6">2,4-dichlorophenol 6-monooxygenase</fullName>
    </submittedName>
</protein>